<sequence>MQFQKWWKACWPLTLVISGGMAAASLPEQSPTPPADVRNRPSRGLGLGRGRGQAGPATQEAEEPVDLGLEPQERLLPDGSHTGSFVYVDAHGDLVRVKYVSGPAAGPRGFYVEERPVDEGGAKDDPLEPLASGMAPLLLPPPRARVGAEAGADPLEPLASGMAPLLLPPPRARAGAEAGADPLEPLASGMAPLLLPPPRARVGAEAGADPLEPLASGMAPLLLPPPRARAGAEAGAGAEADPLEPLASGMAPLLLPPPRSVRREPTPRPSDVFWQPKERADLTKAGLARLAPGPGPPLGPSRPGAQRRRRKSHG</sequence>
<evidence type="ECO:0000256" key="1">
    <source>
        <dbReference type="SAM" id="MobiDB-lite"/>
    </source>
</evidence>
<feature type="signal peptide" evidence="2">
    <location>
        <begin position="1"/>
        <end position="22"/>
    </location>
</feature>
<comment type="caution">
    <text evidence="3">The sequence shown here is derived from an EMBL/GenBank/DDBJ whole genome shotgun (WGS) entry which is preliminary data.</text>
</comment>
<gene>
    <name evidence="3" type="ORF">KUF71_024082</name>
</gene>
<dbReference type="EMBL" id="JAHWGI010001412">
    <property type="protein sequence ID" value="KAK3930725.1"/>
    <property type="molecule type" value="Genomic_DNA"/>
</dbReference>
<evidence type="ECO:0000256" key="2">
    <source>
        <dbReference type="SAM" id="SignalP"/>
    </source>
</evidence>
<evidence type="ECO:0000313" key="3">
    <source>
        <dbReference type="EMBL" id="KAK3930725.1"/>
    </source>
</evidence>
<proteinExistence type="predicted"/>
<organism evidence="3 4">
    <name type="scientific">Frankliniella fusca</name>
    <dbReference type="NCBI Taxonomy" id="407009"/>
    <lineage>
        <taxon>Eukaryota</taxon>
        <taxon>Metazoa</taxon>
        <taxon>Ecdysozoa</taxon>
        <taxon>Arthropoda</taxon>
        <taxon>Hexapoda</taxon>
        <taxon>Insecta</taxon>
        <taxon>Pterygota</taxon>
        <taxon>Neoptera</taxon>
        <taxon>Paraneoptera</taxon>
        <taxon>Thysanoptera</taxon>
        <taxon>Terebrantia</taxon>
        <taxon>Thripoidea</taxon>
        <taxon>Thripidae</taxon>
        <taxon>Frankliniella</taxon>
    </lineage>
</organism>
<reference evidence="3" key="2">
    <citation type="journal article" date="2023" name="BMC Genomics">
        <title>Pest status, molecular evolution, and epigenetic factors derived from the genome assembly of Frankliniella fusca, a thysanopteran phytovirus vector.</title>
        <authorList>
            <person name="Catto M.A."/>
            <person name="Labadie P.E."/>
            <person name="Jacobson A.L."/>
            <person name="Kennedy G.G."/>
            <person name="Srinivasan R."/>
            <person name="Hunt B.G."/>
        </authorList>
    </citation>
    <scope>NUCLEOTIDE SEQUENCE</scope>
    <source>
        <strain evidence="3">PL_HMW_Pooled</strain>
    </source>
</reference>
<feature type="compositionally biased region" description="Basic residues" evidence="1">
    <location>
        <begin position="305"/>
        <end position="314"/>
    </location>
</feature>
<feature type="region of interest" description="Disordered" evidence="1">
    <location>
        <begin position="169"/>
        <end position="314"/>
    </location>
</feature>
<accession>A0AAE1LT32</accession>
<dbReference type="AlphaFoldDB" id="A0AAE1LT32"/>
<dbReference type="Proteomes" id="UP001219518">
    <property type="component" value="Unassembled WGS sequence"/>
</dbReference>
<keyword evidence="4" id="KW-1185">Reference proteome</keyword>
<name>A0AAE1LT32_9NEOP</name>
<reference evidence="3" key="1">
    <citation type="submission" date="2021-07" db="EMBL/GenBank/DDBJ databases">
        <authorList>
            <person name="Catto M.A."/>
            <person name="Jacobson A."/>
            <person name="Kennedy G."/>
            <person name="Labadie P."/>
            <person name="Hunt B.G."/>
            <person name="Srinivasan R."/>
        </authorList>
    </citation>
    <scope>NUCLEOTIDE SEQUENCE</scope>
    <source>
        <strain evidence="3">PL_HMW_Pooled</strain>
        <tissue evidence="3">Head</tissue>
    </source>
</reference>
<protein>
    <submittedName>
        <fullName evidence="3">Protein transport protein SEC31</fullName>
    </submittedName>
</protein>
<feature type="compositionally biased region" description="Low complexity" evidence="1">
    <location>
        <begin position="172"/>
        <end position="183"/>
    </location>
</feature>
<evidence type="ECO:0000313" key="4">
    <source>
        <dbReference type="Proteomes" id="UP001219518"/>
    </source>
</evidence>
<feature type="compositionally biased region" description="Low complexity" evidence="1">
    <location>
        <begin position="228"/>
        <end position="245"/>
    </location>
</feature>
<feature type="chain" id="PRO_5042083695" evidence="2">
    <location>
        <begin position="23"/>
        <end position="314"/>
    </location>
</feature>
<feature type="region of interest" description="Disordered" evidence="1">
    <location>
        <begin position="25"/>
        <end position="69"/>
    </location>
</feature>
<keyword evidence="2" id="KW-0732">Signal</keyword>